<dbReference type="AlphaFoldDB" id="Q0FMR7"/>
<dbReference type="InterPro" id="IPR028098">
    <property type="entry name" value="Glyco_trans_4-like_N"/>
</dbReference>
<proteinExistence type="predicted"/>
<keyword evidence="2" id="KW-0808">Transferase</keyword>
<dbReference type="Proteomes" id="UP000006230">
    <property type="component" value="Unassembled WGS sequence"/>
</dbReference>
<protein>
    <submittedName>
        <fullName evidence="2">Glycosyltransferase</fullName>
    </submittedName>
</protein>
<dbReference type="OrthoDB" id="529131at2"/>
<comment type="caution">
    <text evidence="2">The sequence shown here is derived from an EMBL/GenBank/DDBJ whole genome shotgun (WGS) entry which is preliminary data.</text>
</comment>
<evidence type="ECO:0000259" key="1">
    <source>
        <dbReference type="Pfam" id="PF13439"/>
    </source>
</evidence>
<dbReference type="PANTHER" id="PTHR45947">
    <property type="entry name" value="SULFOQUINOVOSYL TRANSFERASE SQD2"/>
    <property type="match status" value="1"/>
</dbReference>
<dbReference type="InterPro" id="IPR050194">
    <property type="entry name" value="Glycosyltransferase_grp1"/>
</dbReference>
<dbReference type="HOGENOM" id="CLU_068408_0_0_5"/>
<reference evidence="2 3" key="1">
    <citation type="journal article" date="2010" name="J. Bacteriol.">
        <title>Genome sequences of Pelagibaca bermudensis HTCC2601T and Maritimibacter alkaliphilus HTCC2654T, the type strains of two marine Roseobacter genera.</title>
        <authorList>
            <person name="Thrash J.C."/>
            <person name="Cho J.C."/>
            <person name="Ferriera S."/>
            <person name="Johnson J."/>
            <person name="Vergin K.L."/>
            <person name="Giovannoni S.J."/>
        </authorList>
    </citation>
    <scope>NUCLEOTIDE SEQUENCE [LARGE SCALE GENOMIC DNA]</scope>
    <source>
        <strain evidence="3">DSM 26914 / JCM 13377 / KCTC 12554 / HTCC2601</strain>
    </source>
</reference>
<dbReference type="Pfam" id="PF13439">
    <property type="entry name" value="Glyco_transf_4"/>
    <property type="match status" value="1"/>
</dbReference>
<dbReference type="STRING" id="314265.R2601_15080"/>
<dbReference type="EMBL" id="AATQ01000026">
    <property type="protein sequence ID" value="EAU45458.1"/>
    <property type="molecule type" value="Genomic_DNA"/>
</dbReference>
<dbReference type="Pfam" id="PF13692">
    <property type="entry name" value="Glyco_trans_1_4"/>
    <property type="match status" value="1"/>
</dbReference>
<accession>Q0FMR7</accession>
<feature type="domain" description="Glycosyltransferase subfamily 4-like N-terminal" evidence="1">
    <location>
        <begin position="52"/>
        <end position="150"/>
    </location>
</feature>
<dbReference type="SUPFAM" id="SSF53756">
    <property type="entry name" value="UDP-Glycosyltransferase/glycogen phosphorylase"/>
    <property type="match status" value="1"/>
</dbReference>
<sequence length="336" mass="36284">MSKLPHIVHLVDDTTPGGVMRVLDHIYGSPLMAQAAHHEIRAVPRNKGIPAVQADMIVSHLSISWRRLPALVSLRARHAHLPLVHVEHSYTEAFTALNVPSKLRFFTLLRNAYALFDTVVAVSHAQGDWLTARRLVQPQALRVIPSAVDLRSFRALPAPRPGGRTIGAIGRLDRQKGFDLLIRAVTEIRDASLRLEIFGTGAEEESLRALAKGDERITFHGHAISPEAAMRAVDLVAMPSRWEAYGLVALEARAAGRRLVVADVDGLRDSAGSEARFVRGHGIASWSNALSLALRSGADAADESRASGAAAEFAAAWNNLIAERLGQPAPSLRAAG</sequence>
<dbReference type="Gene3D" id="3.40.50.2000">
    <property type="entry name" value="Glycogen Phosphorylase B"/>
    <property type="match status" value="2"/>
</dbReference>
<name>Q0FMR7_SALBH</name>
<evidence type="ECO:0000313" key="2">
    <source>
        <dbReference type="EMBL" id="EAU45458.1"/>
    </source>
</evidence>
<dbReference type="GO" id="GO:0016758">
    <property type="term" value="F:hexosyltransferase activity"/>
    <property type="evidence" value="ECO:0007669"/>
    <property type="project" value="TreeGrafter"/>
</dbReference>
<dbReference type="RefSeq" id="WP_007795853.1">
    <property type="nucleotide sequence ID" value="NZ_DS022276.1"/>
</dbReference>
<organism evidence="2 3">
    <name type="scientific">Salipiger bermudensis (strain DSM 26914 / JCM 13377 / KCTC 12554 / HTCC2601)</name>
    <name type="common">Pelagibaca bermudensis</name>
    <dbReference type="NCBI Taxonomy" id="314265"/>
    <lineage>
        <taxon>Bacteria</taxon>
        <taxon>Pseudomonadati</taxon>
        <taxon>Pseudomonadota</taxon>
        <taxon>Alphaproteobacteria</taxon>
        <taxon>Rhodobacterales</taxon>
        <taxon>Roseobacteraceae</taxon>
        <taxon>Salipiger</taxon>
    </lineage>
</organism>
<gene>
    <name evidence="2" type="ORF">R2601_15080</name>
</gene>
<evidence type="ECO:0000313" key="3">
    <source>
        <dbReference type="Proteomes" id="UP000006230"/>
    </source>
</evidence>
<dbReference type="eggNOG" id="COG0438">
    <property type="taxonomic scope" value="Bacteria"/>
</dbReference>
<keyword evidence="3" id="KW-1185">Reference proteome</keyword>
<dbReference type="PANTHER" id="PTHR45947:SF3">
    <property type="entry name" value="SULFOQUINOVOSYL TRANSFERASE SQD2"/>
    <property type="match status" value="1"/>
</dbReference>